<gene>
    <name evidence="1" type="ORF">OEZ85_006352</name>
</gene>
<accession>A0ABY8TWD8</accession>
<protein>
    <submittedName>
        <fullName evidence="1">Uncharacterized protein</fullName>
    </submittedName>
</protein>
<reference evidence="1 2" key="1">
    <citation type="submission" date="2023-05" db="EMBL/GenBank/DDBJ databases">
        <title>A 100% complete, gapless, phased diploid assembly of the Scenedesmus obliquus UTEX 3031 genome.</title>
        <authorList>
            <person name="Biondi T.C."/>
            <person name="Hanschen E.R."/>
            <person name="Kwon T."/>
            <person name="Eng W."/>
            <person name="Kruse C.P.S."/>
            <person name="Koehler S.I."/>
            <person name="Kunde Y."/>
            <person name="Gleasner C.D."/>
            <person name="You Mak K.T."/>
            <person name="Polle J."/>
            <person name="Hovde B.T."/>
            <person name="Starkenburg S.R."/>
        </authorList>
    </citation>
    <scope>NUCLEOTIDE SEQUENCE [LARGE SCALE GENOMIC DNA]</scope>
    <source>
        <strain evidence="1 2">DOE0152z</strain>
    </source>
</reference>
<evidence type="ECO:0000313" key="2">
    <source>
        <dbReference type="Proteomes" id="UP001244341"/>
    </source>
</evidence>
<organism evidence="1 2">
    <name type="scientific">Tetradesmus obliquus</name>
    <name type="common">Green alga</name>
    <name type="synonym">Acutodesmus obliquus</name>
    <dbReference type="NCBI Taxonomy" id="3088"/>
    <lineage>
        <taxon>Eukaryota</taxon>
        <taxon>Viridiplantae</taxon>
        <taxon>Chlorophyta</taxon>
        <taxon>core chlorophytes</taxon>
        <taxon>Chlorophyceae</taxon>
        <taxon>CS clade</taxon>
        <taxon>Sphaeropleales</taxon>
        <taxon>Scenedesmaceae</taxon>
        <taxon>Tetradesmus</taxon>
    </lineage>
</organism>
<proteinExistence type="predicted"/>
<dbReference type="EMBL" id="CP126211">
    <property type="protein sequence ID" value="WIA12713.1"/>
    <property type="molecule type" value="Genomic_DNA"/>
</dbReference>
<name>A0ABY8TWD8_TETOB</name>
<sequence>MNRRFDKICSVSAAAASQLNKLWKQPAQVKLLQQPPPAKVNPKLAGLLQQTAQHVSQLTRLASEAWDTAVLLNKQQQPWRCHPMLIFVEDLLAASPMPVLAQLLQWLQQRPELLQLQDLAATEGGDGDGAGNGGSYSVLWVTCVTGLRQLLNHILQELSSNSRALAKLGEDLMHARLPQQLPGRPVLAGSSAAALAFSEQLLPPLPEASSTLLASRHPVEFCAFLDLCASSKLEDASAVASLRVLNCLWLHVHF</sequence>
<keyword evidence="2" id="KW-1185">Reference proteome</keyword>
<dbReference type="Proteomes" id="UP001244341">
    <property type="component" value="Chromosome 4b"/>
</dbReference>
<evidence type="ECO:0000313" key="1">
    <source>
        <dbReference type="EMBL" id="WIA12713.1"/>
    </source>
</evidence>